<dbReference type="GO" id="GO:0102965">
    <property type="term" value="F:alcohol-forming long-chain fatty acyl-CoA reductase activity"/>
    <property type="evidence" value="ECO:0007669"/>
    <property type="project" value="UniProtKB-EC"/>
</dbReference>
<dbReference type="InterPro" id="IPR036291">
    <property type="entry name" value="NAD(P)-bd_dom_sf"/>
</dbReference>
<proteinExistence type="inferred from homology"/>
<comment type="similarity">
    <text evidence="2 10">Belongs to the fatty acyl-CoA reductase family.</text>
</comment>
<feature type="region of interest" description="Disordered" evidence="11">
    <location>
        <begin position="813"/>
        <end position="849"/>
    </location>
</feature>
<dbReference type="GO" id="GO:0080019">
    <property type="term" value="F:alcohol-forming very long-chain fatty acyl-CoA reductase activity"/>
    <property type="evidence" value="ECO:0007669"/>
    <property type="project" value="InterPro"/>
</dbReference>
<evidence type="ECO:0000256" key="1">
    <source>
        <dbReference type="ARBA" id="ARBA00004141"/>
    </source>
</evidence>
<dbReference type="Proteomes" id="UP001154114">
    <property type="component" value="Chromosome 30"/>
</dbReference>
<evidence type="ECO:0000256" key="4">
    <source>
        <dbReference type="ARBA" id="ARBA00022692"/>
    </source>
</evidence>
<keyword evidence="3 10" id="KW-0444">Lipid biosynthesis</keyword>
<evidence type="ECO:0000256" key="5">
    <source>
        <dbReference type="ARBA" id="ARBA00022857"/>
    </source>
</evidence>
<protein>
    <recommendedName>
        <fullName evidence="10">Fatty acyl-CoA reductase</fullName>
        <ecNumber evidence="10">1.2.1.84</ecNumber>
    </recommendedName>
</protein>
<dbReference type="OrthoDB" id="429813at2759"/>
<gene>
    <name evidence="14" type="ORF">CINC_LOCUS9928</name>
</gene>
<dbReference type="Pfam" id="PF03015">
    <property type="entry name" value="Sterile"/>
    <property type="match status" value="1"/>
</dbReference>
<dbReference type="Pfam" id="PF07993">
    <property type="entry name" value="NAD_binding_4"/>
    <property type="match status" value="1"/>
</dbReference>
<dbReference type="GO" id="GO:0005777">
    <property type="term" value="C:peroxisome"/>
    <property type="evidence" value="ECO:0007669"/>
    <property type="project" value="TreeGrafter"/>
</dbReference>
<dbReference type="CDD" id="cd09071">
    <property type="entry name" value="FAR_C"/>
    <property type="match status" value="1"/>
</dbReference>
<reference evidence="14" key="1">
    <citation type="submission" date="2021-12" db="EMBL/GenBank/DDBJ databases">
        <authorList>
            <person name="King R."/>
        </authorList>
    </citation>
    <scope>NUCLEOTIDE SEQUENCE</scope>
</reference>
<evidence type="ECO:0000259" key="13">
    <source>
        <dbReference type="Pfam" id="PF07993"/>
    </source>
</evidence>
<dbReference type="EMBL" id="LR824033">
    <property type="protein sequence ID" value="CAD0206948.1"/>
    <property type="molecule type" value="Genomic_DNA"/>
</dbReference>
<accession>A0A9N8Q0E3</accession>
<keyword evidence="6" id="KW-1133">Transmembrane helix</keyword>
<keyword evidence="5 10" id="KW-0521">NADP</keyword>
<comment type="subcellular location">
    <subcellularLocation>
        <location evidence="1">Membrane</location>
        <topology evidence="1">Multi-pass membrane protein</topology>
    </subcellularLocation>
</comment>
<dbReference type="GO" id="GO:0035336">
    <property type="term" value="P:long-chain fatty-acyl-CoA metabolic process"/>
    <property type="evidence" value="ECO:0007669"/>
    <property type="project" value="TreeGrafter"/>
</dbReference>
<evidence type="ECO:0000256" key="2">
    <source>
        <dbReference type="ARBA" id="ARBA00005928"/>
    </source>
</evidence>
<evidence type="ECO:0000259" key="12">
    <source>
        <dbReference type="Pfam" id="PF03015"/>
    </source>
</evidence>
<dbReference type="AlphaFoldDB" id="A0A9N8Q0E3"/>
<dbReference type="SUPFAM" id="SSF51735">
    <property type="entry name" value="NAD(P)-binding Rossmann-fold domains"/>
    <property type="match status" value="1"/>
</dbReference>
<evidence type="ECO:0000256" key="11">
    <source>
        <dbReference type="SAM" id="MobiDB-lite"/>
    </source>
</evidence>
<feature type="compositionally biased region" description="Basic residues" evidence="11">
    <location>
        <begin position="827"/>
        <end position="849"/>
    </location>
</feature>
<dbReference type="InterPro" id="IPR033640">
    <property type="entry name" value="FAR_C"/>
</dbReference>
<evidence type="ECO:0000256" key="6">
    <source>
        <dbReference type="ARBA" id="ARBA00022989"/>
    </source>
</evidence>
<evidence type="ECO:0000256" key="7">
    <source>
        <dbReference type="ARBA" id="ARBA00023098"/>
    </source>
</evidence>
<dbReference type="GO" id="GO:0016020">
    <property type="term" value="C:membrane"/>
    <property type="evidence" value="ECO:0007669"/>
    <property type="project" value="UniProtKB-SubCell"/>
</dbReference>
<dbReference type="CDD" id="cd05236">
    <property type="entry name" value="FAR-N_SDR_e"/>
    <property type="match status" value="1"/>
</dbReference>
<dbReference type="PANTHER" id="PTHR11011">
    <property type="entry name" value="MALE STERILITY PROTEIN 2-RELATED"/>
    <property type="match status" value="1"/>
</dbReference>
<dbReference type="Gene3D" id="3.40.50.720">
    <property type="entry name" value="NAD(P)-binding Rossmann-like Domain"/>
    <property type="match status" value="1"/>
</dbReference>
<keyword evidence="8" id="KW-0472">Membrane</keyword>
<feature type="domain" description="Fatty acyl-CoA reductase C-terminal" evidence="12">
    <location>
        <begin position="358"/>
        <end position="449"/>
    </location>
</feature>
<keyword evidence="15" id="KW-1185">Reference proteome</keyword>
<dbReference type="InterPro" id="IPR013120">
    <property type="entry name" value="FAR_NAD-bd"/>
</dbReference>
<evidence type="ECO:0000256" key="10">
    <source>
        <dbReference type="RuleBase" id="RU363097"/>
    </source>
</evidence>
<dbReference type="EC" id="1.2.1.84" evidence="10"/>
<sequence length="1066" mass="121123">MAPTVPEFYSGKSVLITGGTGFVGKALLEKLLRCCRDIGTVYLLMRQKKGLGCEERLKELWSKRVFDLLRDTYPEAIKKVKLINGDITEDGLGISEEDRRELQEKCNVIFHSAACVRFDQKLKDAVNLNTTGTLRMLTLAESMKNLEVFVHLSTAYCRCDLEMLEEKLYPAVHSPRKIIEIVEWMDDETLDYLEPKLISSEPNTYSYTKAITEDLVAEYSGKFPIAIARPSIVTAAWKEPIPGWVDNLNGPTGLVIGSGKGVIRTMHCEPSYTADAISVDVVVNACILIAYVTALDKPKDTQIYNLTLSKVFEMTWAEIIKLGERFVNEFPYSVALWYPGGSIKSYKIAHQIDMFFSHVLPAYLVDALLFLMGKKTFMINLQKRISHGLNVLQYYTTKEWDFRNENYKSLRTRVTREDNETFFTDISEMNPEEYLKNYVLGTRQFCCHEDPANIPRARKLHTIRYIVDRFFKLVFIGLATWILYSNRHIFTSSMEFLDTTLKSIPPLNQVKAENDFTETKKDFQATFGDELFLNNLHLIPDPLKKNLADTIITEDKMAPKSKETPMDSNENMLNQDYSRLSGITNFFSGVMNVITNAMFSKRKQSDFGEGTRGQMAVPPLWHGANVSDENKILQDENCSNDMGGELLVSDMSDCRKAVAHCQSKIEQVRLLLGSQPVPCNFRRRRPKKVFVEAGSVEDCFEDAFSPEDFENIANDSYIQYSSPICYHDQVFHEIDAPKVKVEAVRMPERAVEPTPVCESAEIVKNVPDIEPISTNTSNVEKESKQELVASCEDKINKLKAFLERRKKTCPIEPPPVSVPEIKEPEKPKKKVKDKRFKNPNRTCGKRMKSRMKKNIQDDLLFANDINSEDLSSVDNSPSVCHFEKYVTEPLTTAANTVKEYFDEVSGRFHNSVTDSDNDSFQIVFNDIPKRRRSSDCESEDSFIVFEDSPDSCYTSNDVFGDTSDEEDYSDSDVSDSGCENMVFNLPSCLSKSICNLADDSLYVDRSEDEVDCANVKDVCDVVAAETEVAVEKTGLLLDERKKRLRKDLLPKRIPRAAPPAWCVNSQ</sequence>
<feature type="domain" description="Thioester reductase (TE)" evidence="13">
    <location>
        <begin position="16"/>
        <end position="285"/>
    </location>
</feature>
<evidence type="ECO:0000313" key="14">
    <source>
        <dbReference type="EMBL" id="CAD0206948.1"/>
    </source>
</evidence>
<dbReference type="PANTHER" id="PTHR11011:SF118">
    <property type="entry name" value="FATTY ACYL-COA REDUCTASE"/>
    <property type="match status" value="1"/>
</dbReference>
<dbReference type="FunFam" id="3.40.50.720:FF:000143">
    <property type="entry name" value="Fatty acyl-CoA reductase"/>
    <property type="match status" value="1"/>
</dbReference>
<keyword evidence="10" id="KW-0560">Oxidoreductase</keyword>
<keyword evidence="4" id="KW-0812">Transmembrane</keyword>
<comment type="catalytic activity">
    <reaction evidence="9 10">
        <text>a long-chain fatty acyl-CoA + 2 NADPH + 2 H(+) = a long-chain primary fatty alcohol + 2 NADP(+) + CoA</text>
        <dbReference type="Rhea" id="RHEA:52716"/>
        <dbReference type="ChEBI" id="CHEBI:15378"/>
        <dbReference type="ChEBI" id="CHEBI:57287"/>
        <dbReference type="ChEBI" id="CHEBI:57783"/>
        <dbReference type="ChEBI" id="CHEBI:58349"/>
        <dbReference type="ChEBI" id="CHEBI:77396"/>
        <dbReference type="ChEBI" id="CHEBI:83139"/>
        <dbReference type="EC" id="1.2.1.84"/>
    </reaction>
</comment>
<evidence type="ECO:0000256" key="9">
    <source>
        <dbReference type="ARBA" id="ARBA00052530"/>
    </source>
</evidence>
<evidence type="ECO:0000313" key="15">
    <source>
        <dbReference type="Proteomes" id="UP001154114"/>
    </source>
</evidence>
<dbReference type="InterPro" id="IPR026055">
    <property type="entry name" value="FAR"/>
</dbReference>
<keyword evidence="7 10" id="KW-0443">Lipid metabolism</keyword>
<evidence type="ECO:0000256" key="3">
    <source>
        <dbReference type="ARBA" id="ARBA00022516"/>
    </source>
</evidence>
<organism evidence="14 15">
    <name type="scientific">Chrysodeixis includens</name>
    <name type="common">Soybean looper</name>
    <name type="synonym">Pseudoplusia includens</name>
    <dbReference type="NCBI Taxonomy" id="689277"/>
    <lineage>
        <taxon>Eukaryota</taxon>
        <taxon>Metazoa</taxon>
        <taxon>Ecdysozoa</taxon>
        <taxon>Arthropoda</taxon>
        <taxon>Hexapoda</taxon>
        <taxon>Insecta</taxon>
        <taxon>Pterygota</taxon>
        <taxon>Neoptera</taxon>
        <taxon>Endopterygota</taxon>
        <taxon>Lepidoptera</taxon>
        <taxon>Glossata</taxon>
        <taxon>Ditrysia</taxon>
        <taxon>Noctuoidea</taxon>
        <taxon>Noctuidae</taxon>
        <taxon>Plusiinae</taxon>
        <taxon>Chrysodeixis</taxon>
    </lineage>
</organism>
<name>A0A9N8Q0E3_CHRIL</name>
<comment type="function">
    <text evidence="10">Catalyzes the reduction of fatty acyl-CoA to fatty alcohols.</text>
</comment>
<evidence type="ECO:0000256" key="8">
    <source>
        <dbReference type="ARBA" id="ARBA00023136"/>
    </source>
</evidence>